<feature type="transmembrane region" description="Helical" evidence="5">
    <location>
        <begin position="129"/>
        <end position="152"/>
    </location>
</feature>
<feature type="transmembrane region" description="Helical" evidence="5">
    <location>
        <begin position="263"/>
        <end position="287"/>
    </location>
</feature>
<dbReference type="Pfam" id="PF04193">
    <property type="entry name" value="PQ-loop"/>
    <property type="match status" value="2"/>
</dbReference>
<evidence type="ECO:0000256" key="2">
    <source>
        <dbReference type="ARBA" id="ARBA00022692"/>
    </source>
</evidence>
<dbReference type="InterPro" id="IPR006603">
    <property type="entry name" value="PQ-loop_rpt"/>
</dbReference>
<evidence type="ECO:0000256" key="3">
    <source>
        <dbReference type="ARBA" id="ARBA00022989"/>
    </source>
</evidence>
<feature type="transmembrane region" description="Helical" evidence="5">
    <location>
        <begin position="231"/>
        <end position="251"/>
    </location>
</feature>
<organism evidence="6 7">
    <name type="scientific">Mortierella hygrophila</name>
    <dbReference type="NCBI Taxonomy" id="979708"/>
    <lineage>
        <taxon>Eukaryota</taxon>
        <taxon>Fungi</taxon>
        <taxon>Fungi incertae sedis</taxon>
        <taxon>Mucoromycota</taxon>
        <taxon>Mortierellomycotina</taxon>
        <taxon>Mortierellomycetes</taxon>
        <taxon>Mortierellales</taxon>
        <taxon>Mortierellaceae</taxon>
        <taxon>Mortierella</taxon>
    </lineage>
</organism>
<reference evidence="6" key="1">
    <citation type="journal article" date="2020" name="Fungal Divers.">
        <title>Resolving the Mortierellaceae phylogeny through synthesis of multi-gene phylogenetics and phylogenomics.</title>
        <authorList>
            <person name="Vandepol N."/>
            <person name="Liber J."/>
            <person name="Desiro A."/>
            <person name="Na H."/>
            <person name="Kennedy M."/>
            <person name="Barry K."/>
            <person name="Grigoriev I.V."/>
            <person name="Miller A.N."/>
            <person name="O'Donnell K."/>
            <person name="Stajich J.E."/>
            <person name="Bonito G."/>
        </authorList>
    </citation>
    <scope>NUCLEOTIDE SEQUENCE</scope>
    <source>
        <strain evidence="6">NRRL 2591</strain>
    </source>
</reference>
<gene>
    <name evidence="6" type="ORF">EC957_003827</name>
</gene>
<dbReference type="PANTHER" id="PTHR16201:SF11">
    <property type="entry name" value="PQ-LOOP REPEAT-CONTAINING PROTEIN"/>
    <property type="match status" value="1"/>
</dbReference>
<comment type="subcellular location">
    <subcellularLocation>
        <location evidence="1">Membrane</location>
        <topology evidence="1">Multi-pass membrane protein</topology>
    </subcellularLocation>
</comment>
<evidence type="ECO:0000313" key="6">
    <source>
        <dbReference type="EMBL" id="KAF9549438.1"/>
    </source>
</evidence>
<dbReference type="AlphaFoldDB" id="A0A9P6K6L0"/>
<keyword evidence="3 5" id="KW-1133">Transmembrane helix</keyword>
<feature type="transmembrane region" description="Helical" evidence="5">
    <location>
        <begin position="57"/>
        <end position="76"/>
    </location>
</feature>
<keyword evidence="4 5" id="KW-0472">Membrane</keyword>
<keyword evidence="2 5" id="KW-0812">Transmembrane</keyword>
<feature type="transmembrane region" description="Helical" evidence="5">
    <location>
        <begin position="88"/>
        <end position="109"/>
    </location>
</feature>
<dbReference type="InterPro" id="IPR051415">
    <property type="entry name" value="LAAT-1"/>
</dbReference>
<dbReference type="Gene3D" id="1.20.1280.290">
    <property type="match status" value="2"/>
</dbReference>
<proteinExistence type="predicted"/>
<dbReference type="PANTHER" id="PTHR16201">
    <property type="entry name" value="SEVEN TRANSMEMBRANE PROTEIN 1-RELATED"/>
    <property type="match status" value="1"/>
</dbReference>
<evidence type="ECO:0000256" key="1">
    <source>
        <dbReference type="ARBA" id="ARBA00004141"/>
    </source>
</evidence>
<accession>A0A9P6K6L0</accession>
<dbReference type="GO" id="GO:0016020">
    <property type="term" value="C:membrane"/>
    <property type="evidence" value="ECO:0007669"/>
    <property type="project" value="UniProtKB-SubCell"/>
</dbReference>
<keyword evidence="7" id="KW-1185">Reference proteome</keyword>
<evidence type="ECO:0000256" key="5">
    <source>
        <dbReference type="SAM" id="Phobius"/>
    </source>
</evidence>
<feature type="transmembrane region" description="Helical" evidence="5">
    <location>
        <begin position="192"/>
        <end position="211"/>
    </location>
</feature>
<evidence type="ECO:0000256" key="4">
    <source>
        <dbReference type="ARBA" id="ARBA00023136"/>
    </source>
</evidence>
<evidence type="ECO:0008006" key="8">
    <source>
        <dbReference type="Google" id="ProtNLM"/>
    </source>
</evidence>
<comment type="caution">
    <text evidence="6">The sequence shown here is derived from an EMBL/GenBank/DDBJ whole genome shotgun (WGS) entry which is preliminary data.</text>
</comment>
<dbReference type="SMART" id="SM00679">
    <property type="entry name" value="CTNS"/>
    <property type="match status" value="2"/>
</dbReference>
<evidence type="ECO:0000313" key="7">
    <source>
        <dbReference type="Proteomes" id="UP000723463"/>
    </source>
</evidence>
<sequence>MLVPASSLLLFYRSPTQQQLTENHTSWIPLFLQAPSDIQGIETGTGKCTPRHNKPELTLSIIVLISIIVSYLPQYYRIFQKKSSDGLSLWFLILGSLSTTSSFFNIFVLQWGVVRCCSVIGPGPCTESILGITQLAVQFVMFNLIFILYMIYFPPNKKISTFLRHQLLHCRLFCLPTRSFTWTLSILASKVLLGYFFVSTAITVILLAAVGRGDISHDDGGGGNTRSRAWLLVWAGLLGIIAAFLAMIQYIPQIIETYLRKSMGALSIPMMLIQTPGAILITVSLALHPGANWTTWISYAITALLQIILLGFCLFYAYQIRKRRALRKKEEEQQQQQQEPLLLTRR</sequence>
<dbReference type="EMBL" id="JAAAXW010000019">
    <property type="protein sequence ID" value="KAF9549438.1"/>
    <property type="molecule type" value="Genomic_DNA"/>
</dbReference>
<feature type="transmembrane region" description="Helical" evidence="5">
    <location>
        <begin position="293"/>
        <end position="318"/>
    </location>
</feature>
<protein>
    <recommendedName>
        <fullName evidence="8">PQ loop repeat protein</fullName>
    </recommendedName>
</protein>
<name>A0A9P6K6L0_9FUNG</name>
<dbReference type="Proteomes" id="UP000723463">
    <property type="component" value="Unassembled WGS sequence"/>
</dbReference>